<organism evidence="1 2">
    <name type="scientific">Meloidogyne enterolobii</name>
    <name type="common">Root-knot nematode worm</name>
    <name type="synonym">Meloidogyne mayaguensis</name>
    <dbReference type="NCBI Taxonomy" id="390850"/>
    <lineage>
        <taxon>Eukaryota</taxon>
        <taxon>Metazoa</taxon>
        <taxon>Ecdysozoa</taxon>
        <taxon>Nematoda</taxon>
        <taxon>Chromadorea</taxon>
        <taxon>Rhabditida</taxon>
        <taxon>Tylenchina</taxon>
        <taxon>Tylenchomorpha</taxon>
        <taxon>Tylenchoidea</taxon>
        <taxon>Meloidogynidae</taxon>
        <taxon>Meloidogyninae</taxon>
        <taxon>Meloidogyne</taxon>
    </lineage>
</organism>
<evidence type="ECO:0000313" key="1">
    <source>
        <dbReference type="EMBL" id="CAK5069888.1"/>
    </source>
</evidence>
<name>A0ACB0YZM4_MELEN</name>
<sequence length="89" mass="9712">MGVNLSSVIFSSLTVWVSSLIIFSGLSITYEARKMKKILRSISPKTIITKIVIVPFQILDQSPNICFSISSLTCPQDSEGVTLVSVSFV</sequence>
<dbReference type="Proteomes" id="UP001497535">
    <property type="component" value="Unassembled WGS sequence"/>
</dbReference>
<keyword evidence="2" id="KW-1185">Reference proteome</keyword>
<dbReference type="EMBL" id="CAVMJV010000021">
    <property type="protein sequence ID" value="CAK5069888.1"/>
    <property type="molecule type" value="Genomic_DNA"/>
</dbReference>
<evidence type="ECO:0000313" key="2">
    <source>
        <dbReference type="Proteomes" id="UP001497535"/>
    </source>
</evidence>
<protein>
    <submittedName>
        <fullName evidence="1">Uncharacterized protein</fullName>
    </submittedName>
</protein>
<proteinExistence type="predicted"/>
<comment type="caution">
    <text evidence="1">The sequence shown here is derived from an EMBL/GenBank/DDBJ whole genome shotgun (WGS) entry which is preliminary data.</text>
</comment>
<accession>A0ACB0YZM4</accession>
<reference evidence="1" key="1">
    <citation type="submission" date="2023-11" db="EMBL/GenBank/DDBJ databases">
        <authorList>
            <person name="Poullet M."/>
        </authorList>
    </citation>
    <scope>NUCLEOTIDE SEQUENCE</scope>
    <source>
        <strain evidence="1">E1834</strain>
    </source>
</reference>
<gene>
    <name evidence="1" type="ORF">MENTE1834_LOCUS18478</name>
</gene>